<protein>
    <submittedName>
        <fullName evidence="4">META domain protein</fullName>
    </submittedName>
</protein>
<evidence type="ECO:0000313" key="5">
    <source>
        <dbReference type="Proteomes" id="UP000051086"/>
    </source>
</evidence>
<evidence type="ECO:0000313" key="6">
    <source>
        <dbReference type="Proteomes" id="UP000051887"/>
    </source>
</evidence>
<dbReference type="Pfam" id="PF09619">
    <property type="entry name" value="YscW"/>
    <property type="match status" value="1"/>
</dbReference>
<dbReference type="InterPro" id="IPR053196">
    <property type="entry name" value="Lipoprotein_YbaY-like"/>
</dbReference>
<dbReference type="InterPro" id="IPR005184">
    <property type="entry name" value="DUF306_Meta_HslJ"/>
</dbReference>
<organism evidence="4 6">
    <name type="scientific">Thalassovita autumnalis</name>
    <dbReference type="NCBI Taxonomy" id="2072972"/>
    <lineage>
        <taxon>Bacteria</taxon>
        <taxon>Pseudomonadati</taxon>
        <taxon>Pseudomonadota</taxon>
        <taxon>Alphaproteobacteria</taxon>
        <taxon>Rhodobacterales</taxon>
        <taxon>Roseobacteraceae</taxon>
        <taxon>Thalassovita</taxon>
    </lineage>
</organism>
<dbReference type="Proteomes" id="UP000051887">
    <property type="component" value="Unassembled WGS sequence"/>
</dbReference>
<feature type="chain" id="PRO_5009790958" evidence="1">
    <location>
        <begin position="36"/>
        <end position="260"/>
    </location>
</feature>
<gene>
    <name evidence="3" type="ORF">TL5118_02623</name>
    <name evidence="4" type="ORF">TL5120_03302</name>
</gene>
<dbReference type="Proteomes" id="UP000051086">
    <property type="component" value="Unassembled WGS sequence"/>
</dbReference>
<feature type="domain" description="DUF306" evidence="2">
    <location>
        <begin position="150"/>
        <end position="256"/>
    </location>
</feature>
<dbReference type="EMBL" id="CYSB01000030">
    <property type="protein sequence ID" value="CUH68398.1"/>
    <property type="molecule type" value="Genomic_DNA"/>
</dbReference>
<reference evidence="4 6" key="2">
    <citation type="submission" date="2015-09" db="EMBL/GenBank/DDBJ databases">
        <authorList>
            <consortium name="Swine Surveillance"/>
        </authorList>
    </citation>
    <scope>NUCLEOTIDE SEQUENCE [LARGE SCALE GENOMIC DNA]</scope>
    <source>
        <strain evidence="4 6">5120</strain>
    </source>
</reference>
<evidence type="ECO:0000259" key="2">
    <source>
        <dbReference type="Pfam" id="PF03724"/>
    </source>
</evidence>
<dbReference type="OrthoDB" id="9809132at2"/>
<evidence type="ECO:0000313" key="3">
    <source>
        <dbReference type="EMBL" id="CUH68398.1"/>
    </source>
</evidence>
<keyword evidence="1" id="KW-0732">Signal</keyword>
<evidence type="ECO:0000313" key="4">
    <source>
        <dbReference type="EMBL" id="CUH73492.1"/>
    </source>
</evidence>
<dbReference type="AlphaFoldDB" id="A0A0N7LY20"/>
<reference evidence="3 5" key="1">
    <citation type="submission" date="2015-09" db="EMBL/GenBank/DDBJ databases">
        <authorList>
            <person name="Rodrigo-Torres L."/>
            <person name="Arahal D.R."/>
        </authorList>
    </citation>
    <scope>NUCLEOTIDE SEQUENCE [LARGE SCALE GENOMIC DNA]</scope>
    <source>
        <strain evidence="3 5">CECT 5118</strain>
    </source>
</reference>
<dbReference type="Pfam" id="PF03724">
    <property type="entry name" value="META"/>
    <property type="match status" value="1"/>
</dbReference>
<dbReference type="InterPro" id="IPR038670">
    <property type="entry name" value="HslJ-like_sf"/>
</dbReference>
<feature type="signal peptide" evidence="1">
    <location>
        <begin position="1"/>
        <end position="35"/>
    </location>
</feature>
<sequence>MTPKRFIRRPHKFSPKALTASLALSLTPISLPALAENASLEVTAAYRERIALPPDAQLVVELRDVSRADAPSRRLSQQVYAMQGSPQTVLLSYDTGVVDTRFSYALSAQIVTDGAVMFRSVDHIPVLQTADDTTAEILLVQANTAIPDTIFGISWSLFELDGRSSVDSDPPTLAVNPDGSFSLFGGCNRFNGSLTLDGTEVRFPAQMAGTLMACPPKREALERALLSGVQGVVRYERSGALLQLMDEENRVLMRFRETLG</sequence>
<dbReference type="InterPro" id="IPR039366">
    <property type="entry name" value="Pilotin"/>
</dbReference>
<evidence type="ECO:0000256" key="1">
    <source>
        <dbReference type="SAM" id="SignalP"/>
    </source>
</evidence>
<accession>A0A0N7LY20</accession>
<dbReference type="EMBL" id="CYSC01000040">
    <property type="protein sequence ID" value="CUH73492.1"/>
    <property type="molecule type" value="Genomic_DNA"/>
</dbReference>
<name>A0A0N7LY20_9RHOB</name>
<keyword evidence="5" id="KW-1185">Reference proteome</keyword>
<proteinExistence type="predicted"/>
<dbReference type="PANTHER" id="PTHR38013">
    <property type="entry name" value="GLYCOPROTEIN/POLYSACCHARIDE METABOLISM"/>
    <property type="match status" value="1"/>
</dbReference>
<dbReference type="Gene3D" id="2.40.128.270">
    <property type="match status" value="1"/>
</dbReference>
<dbReference type="PANTHER" id="PTHR38013:SF1">
    <property type="entry name" value="GLYCOPROTEIN_POLYSACCHARIDE METABOLISM"/>
    <property type="match status" value="1"/>
</dbReference>